<comment type="similarity">
    <text evidence="3">In the N-terminal section; belongs to the NADH:flavin oxidoreductase/NADH oxidase family.</text>
</comment>
<dbReference type="Pfam" id="PF07992">
    <property type="entry name" value="Pyr_redox_2"/>
    <property type="match status" value="1"/>
</dbReference>
<protein>
    <submittedName>
        <fullName evidence="12">FAD-dependent oxidoreductase</fullName>
    </submittedName>
</protein>
<organism evidence="12 13">
    <name type="scientific">Desulfosporosinus fructosivorans</name>
    <dbReference type="NCBI Taxonomy" id="2018669"/>
    <lineage>
        <taxon>Bacteria</taxon>
        <taxon>Bacillati</taxon>
        <taxon>Bacillota</taxon>
        <taxon>Clostridia</taxon>
        <taxon>Eubacteriales</taxon>
        <taxon>Desulfitobacteriaceae</taxon>
        <taxon>Desulfosporosinus</taxon>
    </lineage>
</organism>
<dbReference type="GO" id="GO:0046872">
    <property type="term" value="F:metal ion binding"/>
    <property type="evidence" value="ECO:0007669"/>
    <property type="project" value="UniProtKB-KW"/>
</dbReference>
<comment type="cofactor">
    <cofactor evidence="1">
        <name>FMN</name>
        <dbReference type="ChEBI" id="CHEBI:58210"/>
    </cofactor>
</comment>
<dbReference type="GO" id="GO:0016491">
    <property type="term" value="F:oxidoreductase activity"/>
    <property type="evidence" value="ECO:0007669"/>
    <property type="project" value="UniProtKB-KW"/>
</dbReference>
<keyword evidence="9" id="KW-0411">Iron-sulfur</keyword>
<dbReference type="Gene3D" id="3.50.50.60">
    <property type="entry name" value="FAD/NAD(P)-binding domain"/>
    <property type="match status" value="2"/>
</dbReference>
<dbReference type="RefSeq" id="WP_135545845.1">
    <property type="nucleotide sequence ID" value="NZ_SPQQ01000002.1"/>
</dbReference>
<evidence type="ECO:0000256" key="7">
    <source>
        <dbReference type="ARBA" id="ARBA00023002"/>
    </source>
</evidence>
<keyword evidence="13" id="KW-1185">Reference proteome</keyword>
<dbReference type="GO" id="GO:0051536">
    <property type="term" value="F:iron-sulfur cluster binding"/>
    <property type="evidence" value="ECO:0007669"/>
    <property type="project" value="UniProtKB-KW"/>
</dbReference>
<evidence type="ECO:0000313" key="13">
    <source>
        <dbReference type="Proteomes" id="UP000298460"/>
    </source>
</evidence>
<dbReference type="Proteomes" id="UP000298460">
    <property type="component" value="Unassembled WGS sequence"/>
</dbReference>
<dbReference type="SUPFAM" id="SSF51905">
    <property type="entry name" value="FAD/NAD(P)-binding domain"/>
    <property type="match status" value="1"/>
</dbReference>
<keyword evidence="5" id="KW-0288">FMN</keyword>
<proteinExistence type="inferred from homology"/>
<keyword evidence="6" id="KW-0479">Metal-binding</keyword>
<dbReference type="InterPro" id="IPR013785">
    <property type="entry name" value="Aldolase_TIM"/>
</dbReference>
<keyword evidence="7" id="KW-0560">Oxidoreductase</keyword>
<evidence type="ECO:0000256" key="6">
    <source>
        <dbReference type="ARBA" id="ARBA00022723"/>
    </source>
</evidence>
<evidence type="ECO:0000256" key="4">
    <source>
        <dbReference type="ARBA" id="ARBA00022630"/>
    </source>
</evidence>
<dbReference type="InterPro" id="IPR001155">
    <property type="entry name" value="OxRdtase_FMN_N"/>
</dbReference>
<dbReference type="AlphaFoldDB" id="A0A4Z0R946"/>
<evidence type="ECO:0000259" key="11">
    <source>
        <dbReference type="Pfam" id="PF07992"/>
    </source>
</evidence>
<dbReference type="InterPro" id="IPR023753">
    <property type="entry name" value="FAD/NAD-binding_dom"/>
</dbReference>
<accession>A0A4Z0R946</accession>
<feature type="domain" description="FAD/NAD(P)-binding" evidence="11">
    <location>
        <begin position="381"/>
        <end position="608"/>
    </location>
</feature>
<dbReference type="Pfam" id="PF00724">
    <property type="entry name" value="Oxidored_FMN"/>
    <property type="match status" value="1"/>
</dbReference>
<dbReference type="PRINTS" id="PR00469">
    <property type="entry name" value="PNDRDTASEII"/>
</dbReference>
<sequence>MFDQLFSPFSIRGKTIKNRCTVPAMVTDFCNEDGTATERYIAYHEEKAKGGWGLIITEDYNVDPLGHGFKATAGLWNDDQIESHSELPKRVHKYGATILAQIYHCGRQTNSGAIDGLPRSSSAIMCPFGDEIPVPLTTEEVKEMVCKYGDTALRAKKCGFDGVEIHGAHGYLITQFLSLYSNKRIDEYGGNFWNRTRFAREIIKDIREKCGEDFIIGMRISADEFVEGGLTIEDNKAIARMMEAEGLDIIHVSVGNYLSVDLNVASSHSSHGWFTDWAKAIKDVVSIPVITVSRINDPFLADSILASNKADFIAMGRASLADPEMPIKAQEGRFEDIRRCIGCNDGCIGTLFNDEPIRCVLNPELGLEYEGGIQLAEVKKNITVVGSGPAGLYAAITAAKAGHQVTVYEKGEHAGGQFYIAAIPPTKGEITDFIVWQLAQCKKLGVDIKYNTEATLELIKKTNPDSIILASGSEPILPPISGLKENSKTTFAKDILDGKVKPGSHCVIIGGGQVGAETAHFLSQMLKGVTVVEMKDTIASDAPLAIQWHLTRALKERNVIMLTGTSVVRVNENAVIVKDSHGIETELPADTIIVAAGYRAFNPLAEELAAANVNVQVIGDAKQVRNVLAATTEGYLAGKTV</sequence>
<feature type="domain" description="NADH:flavin oxidoreductase/NADH oxidase N-terminal" evidence="10">
    <location>
        <begin position="4"/>
        <end position="333"/>
    </location>
</feature>
<dbReference type="EMBL" id="SPQQ01000002">
    <property type="protein sequence ID" value="TGE39350.1"/>
    <property type="molecule type" value="Genomic_DNA"/>
</dbReference>
<evidence type="ECO:0000256" key="5">
    <source>
        <dbReference type="ARBA" id="ARBA00022643"/>
    </source>
</evidence>
<evidence type="ECO:0000256" key="3">
    <source>
        <dbReference type="ARBA" id="ARBA00011048"/>
    </source>
</evidence>
<dbReference type="InterPro" id="IPR051793">
    <property type="entry name" value="NADH:flavin_oxidoreductase"/>
</dbReference>
<dbReference type="Gene3D" id="3.40.50.720">
    <property type="entry name" value="NAD(P)-binding Rossmann-like Domain"/>
    <property type="match status" value="2"/>
</dbReference>
<evidence type="ECO:0000256" key="8">
    <source>
        <dbReference type="ARBA" id="ARBA00023004"/>
    </source>
</evidence>
<dbReference type="Gene3D" id="3.20.20.70">
    <property type="entry name" value="Aldolase class I"/>
    <property type="match status" value="1"/>
</dbReference>
<evidence type="ECO:0000259" key="10">
    <source>
        <dbReference type="Pfam" id="PF00724"/>
    </source>
</evidence>
<evidence type="ECO:0000256" key="2">
    <source>
        <dbReference type="ARBA" id="ARBA00001966"/>
    </source>
</evidence>
<dbReference type="OrthoDB" id="9772736at2"/>
<comment type="cofactor">
    <cofactor evidence="2">
        <name>[4Fe-4S] cluster</name>
        <dbReference type="ChEBI" id="CHEBI:49883"/>
    </cofactor>
</comment>
<dbReference type="SUPFAM" id="SSF51395">
    <property type="entry name" value="FMN-linked oxidoreductases"/>
    <property type="match status" value="1"/>
</dbReference>
<evidence type="ECO:0000256" key="9">
    <source>
        <dbReference type="ARBA" id="ARBA00023014"/>
    </source>
</evidence>
<evidence type="ECO:0000313" key="12">
    <source>
        <dbReference type="EMBL" id="TGE39350.1"/>
    </source>
</evidence>
<dbReference type="GO" id="GO:0010181">
    <property type="term" value="F:FMN binding"/>
    <property type="evidence" value="ECO:0007669"/>
    <property type="project" value="InterPro"/>
</dbReference>
<reference evidence="12 13" key="1">
    <citation type="submission" date="2019-03" db="EMBL/GenBank/DDBJ databases">
        <title>Draft Genome Sequence of Desulfosporosinus fructosivorans Strain 63.6F, Isolated from Marine Sediment in the Baltic Sea.</title>
        <authorList>
            <person name="Hausmann B."/>
            <person name="Vandieken V."/>
            <person name="Pjevac P."/>
            <person name="Schreck K."/>
            <person name="Herbold C.W."/>
            <person name="Loy A."/>
        </authorList>
    </citation>
    <scope>NUCLEOTIDE SEQUENCE [LARGE SCALE GENOMIC DNA]</scope>
    <source>
        <strain evidence="12 13">63.6F</strain>
    </source>
</reference>
<dbReference type="PRINTS" id="PR00368">
    <property type="entry name" value="FADPNR"/>
</dbReference>
<keyword evidence="4" id="KW-0285">Flavoprotein</keyword>
<dbReference type="InterPro" id="IPR036188">
    <property type="entry name" value="FAD/NAD-bd_sf"/>
</dbReference>
<keyword evidence="8" id="KW-0408">Iron</keyword>
<comment type="caution">
    <text evidence="12">The sequence shown here is derived from an EMBL/GenBank/DDBJ whole genome shotgun (WGS) entry which is preliminary data.</text>
</comment>
<dbReference type="CDD" id="cd02803">
    <property type="entry name" value="OYE_like_FMN_family"/>
    <property type="match status" value="1"/>
</dbReference>
<dbReference type="PANTHER" id="PTHR42917">
    <property type="entry name" value="2,4-DIENOYL-COA REDUCTASE"/>
    <property type="match status" value="1"/>
</dbReference>
<name>A0A4Z0R946_9FIRM</name>
<gene>
    <name evidence="12" type="ORF">E4K67_07920</name>
</gene>
<evidence type="ECO:0000256" key="1">
    <source>
        <dbReference type="ARBA" id="ARBA00001917"/>
    </source>
</evidence>
<dbReference type="PANTHER" id="PTHR42917:SF2">
    <property type="entry name" value="2,4-DIENOYL-COA REDUCTASE [(2E)-ENOYL-COA-PRODUCING]"/>
    <property type="match status" value="1"/>
</dbReference>